<protein>
    <submittedName>
        <fullName evidence="1 3">Uncharacterized protein</fullName>
    </submittedName>
</protein>
<evidence type="ECO:0000313" key="1">
    <source>
        <dbReference type="EMBL" id="VDL73710.1"/>
    </source>
</evidence>
<dbReference type="WBParaSite" id="NBR_0001012001-mRNA-1">
    <property type="protein sequence ID" value="NBR_0001012001-mRNA-1"/>
    <property type="gene ID" value="NBR_0001012001"/>
</dbReference>
<accession>A0A158QZH4</accession>
<reference evidence="1 2" key="2">
    <citation type="submission" date="2018-11" db="EMBL/GenBank/DDBJ databases">
        <authorList>
            <consortium name="Pathogen Informatics"/>
        </authorList>
    </citation>
    <scope>NUCLEOTIDE SEQUENCE [LARGE SCALE GENOMIC DNA]</scope>
</reference>
<evidence type="ECO:0000313" key="2">
    <source>
        <dbReference type="Proteomes" id="UP000271162"/>
    </source>
</evidence>
<dbReference type="EMBL" id="UYSL01020257">
    <property type="protein sequence ID" value="VDL73710.1"/>
    <property type="molecule type" value="Genomic_DNA"/>
</dbReference>
<keyword evidence="2" id="KW-1185">Reference proteome</keyword>
<gene>
    <name evidence="1" type="ORF">NBR_LOCUS10121</name>
</gene>
<evidence type="ECO:0000313" key="3">
    <source>
        <dbReference type="WBParaSite" id="NBR_0001012001-mRNA-1"/>
    </source>
</evidence>
<proteinExistence type="predicted"/>
<organism evidence="3">
    <name type="scientific">Nippostrongylus brasiliensis</name>
    <name type="common">Rat hookworm</name>
    <dbReference type="NCBI Taxonomy" id="27835"/>
    <lineage>
        <taxon>Eukaryota</taxon>
        <taxon>Metazoa</taxon>
        <taxon>Ecdysozoa</taxon>
        <taxon>Nematoda</taxon>
        <taxon>Chromadorea</taxon>
        <taxon>Rhabditida</taxon>
        <taxon>Rhabditina</taxon>
        <taxon>Rhabditomorpha</taxon>
        <taxon>Strongyloidea</taxon>
        <taxon>Heligmosomidae</taxon>
        <taxon>Nippostrongylus</taxon>
    </lineage>
</organism>
<dbReference type="Proteomes" id="UP000271162">
    <property type="component" value="Unassembled WGS sequence"/>
</dbReference>
<reference evidence="3" key="1">
    <citation type="submission" date="2016-04" db="UniProtKB">
        <authorList>
            <consortium name="WormBaseParasite"/>
        </authorList>
    </citation>
    <scope>IDENTIFICATION</scope>
</reference>
<sequence>MPCLKPAELRFVHDPLTSFTRVTQMFVCIWLKYNIPCATFDKSVQ</sequence>
<name>A0A158QZH4_NIPBR</name>
<dbReference type="AlphaFoldDB" id="A0A158QZH4"/>